<sequence>MKIAFWLAILLLEFSARVWALPNDVSSLDPRFKVNVGSHPSAGQPVRVGSVTLNLTPLEIPTTSGLDSLHGSPSRPRRNAGSFSATWSRPREHPSSQRLARDDDLSSLSSGSPSSPSPRRGAGRSPATPHRNPVFDRHHSPSPARGARPWAYFANGSSPQRGPNSPARRYRPLSESDIFLPVPPARSVSSSPAPEAKKKGAWARLKGALRGCASCARPQ</sequence>
<keyword evidence="2" id="KW-0732">Signal</keyword>
<dbReference type="Proteomes" id="UP000245942">
    <property type="component" value="Unassembled WGS sequence"/>
</dbReference>
<feature type="compositionally biased region" description="Low complexity" evidence="1">
    <location>
        <begin position="106"/>
        <end position="127"/>
    </location>
</feature>
<dbReference type="EMBL" id="KZ819321">
    <property type="protein sequence ID" value="PWN23494.1"/>
    <property type="molecule type" value="Genomic_DNA"/>
</dbReference>
<feature type="compositionally biased region" description="Basic and acidic residues" evidence="1">
    <location>
        <begin position="89"/>
        <end position="104"/>
    </location>
</feature>
<proteinExistence type="predicted"/>
<protein>
    <submittedName>
        <fullName evidence="3">Uncharacterized protein</fullName>
    </submittedName>
</protein>
<dbReference type="AlphaFoldDB" id="A0A316UF07"/>
<feature type="signal peptide" evidence="2">
    <location>
        <begin position="1"/>
        <end position="20"/>
    </location>
</feature>
<evidence type="ECO:0000313" key="3">
    <source>
        <dbReference type="EMBL" id="PWN23494.1"/>
    </source>
</evidence>
<organism evidence="3 4">
    <name type="scientific">Pseudomicrostroma glucosiphilum</name>
    <dbReference type="NCBI Taxonomy" id="1684307"/>
    <lineage>
        <taxon>Eukaryota</taxon>
        <taxon>Fungi</taxon>
        <taxon>Dikarya</taxon>
        <taxon>Basidiomycota</taxon>
        <taxon>Ustilaginomycotina</taxon>
        <taxon>Exobasidiomycetes</taxon>
        <taxon>Microstromatales</taxon>
        <taxon>Microstromatales incertae sedis</taxon>
        <taxon>Pseudomicrostroma</taxon>
    </lineage>
</organism>
<reference evidence="3 4" key="1">
    <citation type="journal article" date="2018" name="Mol. Biol. Evol.">
        <title>Broad Genomic Sampling Reveals a Smut Pathogenic Ancestry of the Fungal Clade Ustilaginomycotina.</title>
        <authorList>
            <person name="Kijpornyongpan T."/>
            <person name="Mondo S.J."/>
            <person name="Barry K."/>
            <person name="Sandor L."/>
            <person name="Lee J."/>
            <person name="Lipzen A."/>
            <person name="Pangilinan J."/>
            <person name="LaButti K."/>
            <person name="Hainaut M."/>
            <person name="Henrissat B."/>
            <person name="Grigoriev I.V."/>
            <person name="Spatafora J.W."/>
            <person name="Aime M.C."/>
        </authorList>
    </citation>
    <scope>NUCLEOTIDE SEQUENCE [LARGE SCALE GENOMIC DNA]</scope>
    <source>
        <strain evidence="3 4">MCA 4718</strain>
    </source>
</reference>
<keyword evidence="4" id="KW-1185">Reference proteome</keyword>
<feature type="region of interest" description="Disordered" evidence="1">
    <location>
        <begin position="62"/>
        <end position="199"/>
    </location>
</feature>
<dbReference type="GeneID" id="37017132"/>
<evidence type="ECO:0000256" key="2">
    <source>
        <dbReference type="SAM" id="SignalP"/>
    </source>
</evidence>
<feature type="chain" id="PRO_5016407844" evidence="2">
    <location>
        <begin position="21"/>
        <end position="219"/>
    </location>
</feature>
<gene>
    <name evidence="3" type="ORF">BCV69DRAFT_617</name>
</gene>
<accession>A0A316UF07</accession>
<feature type="compositionally biased region" description="Low complexity" evidence="1">
    <location>
        <begin position="185"/>
        <end position="194"/>
    </location>
</feature>
<dbReference type="RefSeq" id="XP_025350654.1">
    <property type="nucleotide sequence ID" value="XM_025495398.1"/>
</dbReference>
<name>A0A316UF07_9BASI</name>
<evidence type="ECO:0000313" key="4">
    <source>
        <dbReference type="Proteomes" id="UP000245942"/>
    </source>
</evidence>
<evidence type="ECO:0000256" key="1">
    <source>
        <dbReference type="SAM" id="MobiDB-lite"/>
    </source>
</evidence>